<evidence type="ECO:0000313" key="1">
    <source>
        <dbReference type="EMBL" id="KAI5680485.1"/>
    </source>
</evidence>
<organism evidence="1 2">
    <name type="scientific">Catharanthus roseus</name>
    <name type="common">Madagascar periwinkle</name>
    <name type="synonym">Vinca rosea</name>
    <dbReference type="NCBI Taxonomy" id="4058"/>
    <lineage>
        <taxon>Eukaryota</taxon>
        <taxon>Viridiplantae</taxon>
        <taxon>Streptophyta</taxon>
        <taxon>Embryophyta</taxon>
        <taxon>Tracheophyta</taxon>
        <taxon>Spermatophyta</taxon>
        <taxon>Magnoliopsida</taxon>
        <taxon>eudicotyledons</taxon>
        <taxon>Gunneridae</taxon>
        <taxon>Pentapetalae</taxon>
        <taxon>asterids</taxon>
        <taxon>lamiids</taxon>
        <taxon>Gentianales</taxon>
        <taxon>Apocynaceae</taxon>
        <taxon>Rauvolfioideae</taxon>
        <taxon>Vinceae</taxon>
        <taxon>Catharanthinae</taxon>
        <taxon>Catharanthus</taxon>
    </lineage>
</organism>
<sequence length="116" mass="13602">MMGGTTMQCVYNHSHAQAARLTEEQLIQIEQFMKSHVPPRDMLRFFREQCGLCREKFYNVFAKMKKKIMQGRNTIEEVLCLNAQRGYTVFYRNCDDSNVLSDIIVAHSISIQMMRT</sequence>
<dbReference type="Proteomes" id="UP001060085">
    <property type="component" value="Linkage Group LG01"/>
</dbReference>
<evidence type="ECO:0000313" key="2">
    <source>
        <dbReference type="Proteomes" id="UP001060085"/>
    </source>
</evidence>
<comment type="caution">
    <text evidence="1">The sequence shown here is derived from an EMBL/GenBank/DDBJ whole genome shotgun (WGS) entry which is preliminary data.</text>
</comment>
<accession>A0ACC0C6G7</accession>
<reference evidence="2" key="1">
    <citation type="journal article" date="2023" name="Nat. Plants">
        <title>Single-cell RNA sequencing provides a high-resolution roadmap for understanding the multicellular compartmentation of specialized metabolism.</title>
        <authorList>
            <person name="Sun S."/>
            <person name="Shen X."/>
            <person name="Li Y."/>
            <person name="Li Y."/>
            <person name="Wang S."/>
            <person name="Li R."/>
            <person name="Zhang H."/>
            <person name="Shen G."/>
            <person name="Guo B."/>
            <person name="Wei J."/>
            <person name="Xu J."/>
            <person name="St-Pierre B."/>
            <person name="Chen S."/>
            <person name="Sun C."/>
        </authorList>
    </citation>
    <scope>NUCLEOTIDE SEQUENCE [LARGE SCALE GENOMIC DNA]</scope>
</reference>
<name>A0ACC0C6G7_CATRO</name>
<keyword evidence="2" id="KW-1185">Reference proteome</keyword>
<protein>
    <submittedName>
        <fullName evidence="1">Uncharacterized protein</fullName>
    </submittedName>
</protein>
<dbReference type="EMBL" id="CM044701">
    <property type="protein sequence ID" value="KAI5680485.1"/>
    <property type="molecule type" value="Genomic_DNA"/>
</dbReference>
<gene>
    <name evidence="1" type="ORF">M9H77_01712</name>
</gene>
<proteinExistence type="predicted"/>